<dbReference type="EMBL" id="LFTY01000002">
    <property type="protein sequence ID" value="KMW59162.1"/>
    <property type="molecule type" value="Genomic_DNA"/>
</dbReference>
<dbReference type="Pfam" id="PF20112">
    <property type="entry name" value="DUF6502"/>
    <property type="match status" value="1"/>
</dbReference>
<accession>A0A0J9E8R2</accession>
<protein>
    <submittedName>
        <fullName evidence="1">Uncharacterized protein</fullName>
    </submittedName>
</protein>
<comment type="caution">
    <text evidence="1">The sequence shown here is derived from an EMBL/GenBank/DDBJ whole genome shotgun (WGS) entry which is preliminary data.</text>
</comment>
<dbReference type="InterPro" id="IPR045445">
    <property type="entry name" value="DUF6502"/>
</dbReference>
<dbReference type="AlphaFoldDB" id="A0A0J9E8R2"/>
<reference evidence="1 2" key="1">
    <citation type="submission" date="2015-06" db="EMBL/GenBank/DDBJ databases">
        <title>Draft genome sequence of an Alphaproteobacteria species associated to the Mediterranean sponge Oscarella lobularis.</title>
        <authorList>
            <person name="Jourda C."/>
            <person name="Santini S."/>
            <person name="Claverie J.-M."/>
        </authorList>
    </citation>
    <scope>NUCLEOTIDE SEQUENCE [LARGE SCALE GENOMIC DNA]</scope>
    <source>
        <strain evidence="1">IGS</strain>
    </source>
</reference>
<keyword evidence="2" id="KW-1185">Reference proteome</keyword>
<sequence>MLDVLDPIFSALARLMVARGVLFPDLAERMKGHYVRAATAQADGKVTDSRLSVMTGLQRRDVARLRDAPTREPRMNHLSRLVALWQTEDGYHVGGEAQPLPKNGPAPSFEALAFEVRKDVHPRTMLDALQAAGTARVDAASGEVELLEKSYQPLSGSDDQLSYLAKNMADHMSSASENVQGQTPPHFERAVHYTGLTEAQVTELRAVHAEAQMAVFLDLSQRATAMKAQNDANAAHRFRAGGYFYDREETD</sequence>
<name>A0A0J9E8R2_9RHOB</name>
<gene>
    <name evidence="1" type="ORF">AIOL_004143</name>
</gene>
<evidence type="ECO:0000313" key="1">
    <source>
        <dbReference type="EMBL" id="KMW59162.1"/>
    </source>
</evidence>
<dbReference type="PATRIC" id="fig|1675527.3.peg.4344"/>
<organism evidence="1 2">
    <name type="scientific">Candidatus Rhodobacter oscarellae</name>
    <dbReference type="NCBI Taxonomy" id="1675527"/>
    <lineage>
        <taxon>Bacteria</taxon>
        <taxon>Pseudomonadati</taxon>
        <taxon>Pseudomonadota</taxon>
        <taxon>Alphaproteobacteria</taxon>
        <taxon>Rhodobacterales</taxon>
        <taxon>Rhodobacter group</taxon>
        <taxon>Rhodobacter</taxon>
    </lineage>
</organism>
<dbReference type="OrthoDB" id="6356376at2"/>
<proteinExistence type="predicted"/>
<dbReference type="STRING" id="1675527.AIOL_004143"/>
<dbReference type="Proteomes" id="UP000037178">
    <property type="component" value="Unassembled WGS sequence"/>
</dbReference>
<dbReference type="RefSeq" id="WP_152912615.1">
    <property type="nucleotide sequence ID" value="NZ_LFTY01000002.1"/>
</dbReference>
<evidence type="ECO:0000313" key="2">
    <source>
        <dbReference type="Proteomes" id="UP000037178"/>
    </source>
</evidence>